<sequence>ANLLLHLGGHTVQGGRMSLFQPGQDMAHPLLGDPGFFQAPAWALDGQHFFYVAQPPFGKPDPTIEDVKSDIMRVTAAGKDPIKLASEAKSDLRIIRSPVSDQIAYMVVGIDGYGPLKLVDGAGGEARTLSQTDQHVTAFFWSPDGKQIAYLTHDGEFDAGGKRAWHIVDTASGTVRSFEPFQPSDALIGLQSFFDAYTFSFSPWSPDSTRIAYGADDGVYTLDVAAGSATKRASGALAMWVGGK</sequence>
<reference evidence="1 2" key="1">
    <citation type="submission" date="2015-09" db="EMBL/GenBank/DDBJ databases">
        <title>Draft genome sequence of Kouleothrix aurantiaca JCM 19913.</title>
        <authorList>
            <person name="Hemp J."/>
        </authorList>
    </citation>
    <scope>NUCLEOTIDE SEQUENCE [LARGE SCALE GENOMIC DNA]</scope>
    <source>
        <strain evidence="1 2">COM-B</strain>
    </source>
</reference>
<protein>
    <recommendedName>
        <fullName evidence="3">Peptidase S9</fullName>
    </recommendedName>
</protein>
<dbReference type="SUPFAM" id="SSF82171">
    <property type="entry name" value="DPP6 N-terminal domain-like"/>
    <property type="match status" value="1"/>
</dbReference>
<dbReference type="InterPro" id="IPR011659">
    <property type="entry name" value="WD40"/>
</dbReference>
<dbReference type="EMBL" id="LJCR01001474">
    <property type="protein sequence ID" value="KPV50289.1"/>
    <property type="molecule type" value="Genomic_DNA"/>
</dbReference>
<evidence type="ECO:0008006" key="3">
    <source>
        <dbReference type="Google" id="ProtNLM"/>
    </source>
</evidence>
<accession>A0A0P9H8R2</accession>
<dbReference type="InterPro" id="IPR011042">
    <property type="entry name" value="6-blade_b-propeller_TolB-like"/>
</dbReference>
<evidence type="ECO:0000313" key="2">
    <source>
        <dbReference type="Proteomes" id="UP000050509"/>
    </source>
</evidence>
<gene>
    <name evidence="1" type="ORF">SE17_27785</name>
</gene>
<feature type="non-terminal residue" evidence="1">
    <location>
        <position position="1"/>
    </location>
</feature>
<organism evidence="1 2">
    <name type="scientific">Kouleothrix aurantiaca</name>
    <dbReference type="NCBI Taxonomy" id="186479"/>
    <lineage>
        <taxon>Bacteria</taxon>
        <taxon>Bacillati</taxon>
        <taxon>Chloroflexota</taxon>
        <taxon>Chloroflexia</taxon>
        <taxon>Chloroflexales</taxon>
        <taxon>Roseiflexineae</taxon>
        <taxon>Roseiflexaceae</taxon>
        <taxon>Kouleothrix</taxon>
    </lineage>
</organism>
<keyword evidence="2" id="KW-1185">Reference proteome</keyword>
<proteinExistence type="predicted"/>
<dbReference type="Pfam" id="PF07676">
    <property type="entry name" value="PD40"/>
    <property type="match status" value="1"/>
</dbReference>
<dbReference type="Proteomes" id="UP000050509">
    <property type="component" value="Unassembled WGS sequence"/>
</dbReference>
<dbReference type="Gene3D" id="2.120.10.30">
    <property type="entry name" value="TolB, C-terminal domain"/>
    <property type="match status" value="1"/>
</dbReference>
<comment type="caution">
    <text evidence="1">The sequence shown here is derived from an EMBL/GenBank/DDBJ whole genome shotgun (WGS) entry which is preliminary data.</text>
</comment>
<evidence type="ECO:0000313" key="1">
    <source>
        <dbReference type="EMBL" id="KPV50289.1"/>
    </source>
</evidence>
<dbReference type="AlphaFoldDB" id="A0A0P9H8R2"/>
<name>A0A0P9H8R2_9CHLR</name>